<accession>A0A811BSC2</accession>
<evidence type="ECO:0000313" key="4">
    <source>
        <dbReference type="EMBL" id="BCU03742.1"/>
    </source>
</evidence>
<evidence type="ECO:0000259" key="3">
    <source>
        <dbReference type="PROSITE" id="PS50181"/>
    </source>
</evidence>
<dbReference type="Pfam" id="PF12937">
    <property type="entry name" value="F-box-like"/>
    <property type="match status" value="1"/>
</dbReference>
<dbReference type="Gene3D" id="2.20.110.10">
    <property type="entry name" value="Histone H3 K4-specific methyltransferase SET7/9 N-terminal domain"/>
    <property type="match status" value="3"/>
</dbReference>
<evidence type="ECO:0000256" key="2">
    <source>
        <dbReference type="SAM" id="MobiDB-lite"/>
    </source>
</evidence>
<dbReference type="SMART" id="SM00698">
    <property type="entry name" value="MORN"/>
    <property type="match status" value="6"/>
</dbReference>
<name>A0A811BSC2_9VIRU</name>
<dbReference type="InterPro" id="IPR003409">
    <property type="entry name" value="MORN"/>
</dbReference>
<evidence type="ECO:0000256" key="1">
    <source>
        <dbReference type="ARBA" id="ARBA00022737"/>
    </source>
</evidence>
<dbReference type="SUPFAM" id="SSF82185">
    <property type="entry name" value="Histone H3 K4-specific methyltransferase SET7/9 N-terminal domain"/>
    <property type="match status" value="2"/>
</dbReference>
<feature type="region of interest" description="Disordered" evidence="2">
    <location>
        <begin position="1"/>
        <end position="27"/>
    </location>
</feature>
<keyword evidence="1" id="KW-0677">Repeat</keyword>
<dbReference type="Gene3D" id="1.20.1280.50">
    <property type="match status" value="1"/>
</dbReference>
<dbReference type="Proteomes" id="UP001253637">
    <property type="component" value="Segment"/>
</dbReference>
<dbReference type="PROSITE" id="PS50181">
    <property type="entry name" value="FBOX"/>
    <property type="match status" value="1"/>
</dbReference>
<feature type="compositionally biased region" description="Basic and acidic residues" evidence="2">
    <location>
        <begin position="8"/>
        <end position="27"/>
    </location>
</feature>
<reference evidence="4" key="1">
    <citation type="submission" date="2021-04" db="EMBL/GenBank/DDBJ databases">
        <title>Draft Genome Sequence of Pandoravirus japonicus, Isolated from the Sabaishi River of Niigata, Japan.</title>
        <authorList>
            <person name="Hosokawa N."/>
            <person name="Takahashi H."/>
            <person name="Aoki K."/>
            <person name="Takemura M."/>
        </authorList>
    </citation>
    <scope>NUCLEOTIDE SEQUENCE</scope>
</reference>
<dbReference type="PANTHER" id="PTHR23084:SF263">
    <property type="entry name" value="MORN REPEAT-CONTAINING PROTEIN 1"/>
    <property type="match status" value="1"/>
</dbReference>
<dbReference type="InterPro" id="IPR036047">
    <property type="entry name" value="F-box-like_dom_sf"/>
</dbReference>
<protein>
    <submittedName>
        <fullName evidence="4">Morn repeat incomplete domain containing protein</fullName>
    </submittedName>
</protein>
<dbReference type="Pfam" id="PF02493">
    <property type="entry name" value="MORN"/>
    <property type="match status" value="6"/>
</dbReference>
<evidence type="ECO:0000313" key="5">
    <source>
        <dbReference type="Proteomes" id="UP001253637"/>
    </source>
</evidence>
<organism evidence="4 5">
    <name type="scientific">Pandoravirus japonicus</name>
    <dbReference type="NCBI Taxonomy" id="2823154"/>
    <lineage>
        <taxon>Viruses</taxon>
        <taxon>Pandoravirus</taxon>
    </lineage>
</organism>
<dbReference type="EMBL" id="LC625835">
    <property type="protein sequence ID" value="BCU03742.1"/>
    <property type="molecule type" value="Genomic_DNA"/>
</dbReference>
<dbReference type="SUPFAM" id="SSF81383">
    <property type="entry name" value="F-box domain"/>
    <property type="match status" value="1"/>
</dbReference>
<feature type="domain" description="F-box" evidence="3">
    <location>
        <begin position="32"/>
        <end position="79"/>
    </location>
</feature>
<proteinExistence type="predicted"/>
<dbReference type="PANTHER" id="PTHR23084">
    <property type="entry name" value="PHOSPHATIDYLINOSITOL-4-PHOSPHATE 5-KINASE RELATED"/>
    <property type="match status" value="1"/>
</dbReference>
<dbReference type="InterPro" id="IPR001810">
    <property type="entry name" value="F-box_dom"/>
</dbReference>
<sequence length="400" mass="43699">MEMAAADTRSRIADRDDSRGQRDRGQERTSGGCLLLALPDELLLTVLGALAHPEVAGRVAPVSRRLHDLSRDDALWQDLYRRRYGPPVHRYFVDNGKDWRWLYQARSQCGVVDSSGPGCVAVKPEGRFYCGDLQQGVPHGYGLRVWIKGADAATRADPRRAFTLPGDARREGTWACGKRHGRTIHTFADGDRYEGECANDLRHGHGTYTRPGAFTYRGTYARGKRNGWGVMCHHRSGRRYEGRWEHGQRGGQGTLFMSDGRSHRGQWRSGTPCGWGVHTWPNGQRVEGTWNGGSAPRGQAVLIAADGRCFVDDAQEVFCVGGVAVPDGIDFGGRIKRMDKGPANDPAQPLTFDALYLDGSRLLVGCPTVDQSGSHRVTAHSGACALVAMAGDQDKGATGT</sequence>